<dbReference type="InterPro" id="IPR048737">
    <property type="entry name" value="CetZ_C"/>
</dbReference>
<dbReference type="GO" id="GO:0005525">
    <property type="term" value="F:GTP binding"/>
    <property type="evidence" value="ECO:0007669"/>
    <property type="project" value="UniProtKB-UniRule"/>
</dbReference>
<keyword evidence="3 6" id="KW-0547">Nucleotide-binding</keyword>
<dbReference type="GO" id="GO:0032153">
    <property type="term" value="C:cell division site"/>
    <property type="evidence" value="ECO:0007669"/>
    <property type="project" value="TreeGrafter"/>
</dbReference>
<dbReference type="Proteomes" id="UP000066737">
    <property type="component" value="Chromosome I"/>
</dbReference>
<dbReference type="PANTHER" id="PTHR30314">
    <property type="entry name" value="CELL DIVISION PROTEIN FTSZ-RELATED"/>
    <property type="match status" value="1"/>
</dbReference>
<dbReference type="InterPro" id="IPR036525">
    <property type="entry name" value="Tubulin/FtsZ_GTPase_sf"/>
</dbReference>
<keyword evidence="9" id="KW-1185">Reference proteome</keyword>
<sequence>MRVAAIGVGGAGGRIVDALLEDDDSRDVSYLDGVCALDTDQAALANLNTVPEDARQLFGQVKTGGSGADGDPERATAAFEADRLESRRAAEDAVSSEAAATVLIASLGGGTGAGVTAKLAGALQELYDHPIYAVTILPASHEAIPDKNPARALQAVDSAVDAQIVFDNDVWLDPDDDITAVAGELNQVLVERLGALFSAGEVAAADTVGQRVVDASEIIATLNEGGLATIGYAEQRLQSEQQSGLESMLDRIRGLVGSADGAVDEITAIKGVETTLRRATRGRLTFDCPLDGAASALLIVAGPPAWLHQSAISDGQSWLAEEIGSVQLRTGDNPLPNSDSLGVLVVFAGVRDAPRIEALRTTGQ</sequence>
<evidence type="ECO:0000256" key="2">
    <source>
        <dbReference type="ARBA" id="ARBA00022490"/>
    </source>
</evidence>
<dbReference type="GO" id="GO:0051301">
    <property type="term" value="P:cell division"/>
    <property type="evidence" value="ECO:0007669"/>
    <property type="project" value="TreeGrafter"/>
</dbReference>
<dbReference type="Pfam" id="PF00091">
    <property type="entry name" value="Tubulin"/>
    <property type="match status" value="1"/>
</dbReference>
<dbReference type="Pfam" id="PF21011">
    <property type="entry name" value="CetZ_C"/>
    <property type="match status" value="1"/>
</dbReference>
<dbReference type="CDD" id="cd02202">
    <property type="entry name" value="CetZ_tubulin-like"/>
    <property type="match status" value="1"/>
</dbReference>
<dbReference type="RefSeq" id="WP_059055393.1">
    <property type="nucleotide sequence ID" value="NZ_LN831302.1"/>
</dbReference>
<feature type="binding site" evidence="6">
    <location>
        <position position="168"/>
    </location>
    <ligand>
        <name>GTP</name>
        <dbReference type="ChEBI" id="CHEBI:37565"/>
    </ligand>
</feature>
<dbReference type="PANTHER" id="PTHR30314:SF10">
    <property type="entry name" value="TUBULIN-LIKE PROTEIN CETZ"/>
    <property type="match status" value="1"/>
</dbReference>
<dbReference type="GO" id="GO:0005737">
    <property type="term" value="C:cytoplasm"/>
    <property type="evidence" value="ECO:0007669"/>
    <property type="project" value="UniProtKB-SubCell"/>
</dbReference>
<evidence type="ECO:0000259" key="7">
    <source>
        <dbReference type="SMART" id="SM00864"/>
    </source>
</evidence>
<proteinExistence type="inferred from homology"/>
<comment type="similarity">
    <text evidence="1 6">Belongs to the CetZ family.</text>
</comment>
<dbReference type="AlphaFoldDB" id="A0A0U5GZS2"/>
<reference evidence="9" key="1">
    <citation type="journal article" date="2016" name="Environ. Microbiol.">
        <title>The complete genome of a viable archaeum isolated from 123-million-year-old rock salt.</title>
        <authorList>
            <person name="Jaakkola S.T."/>
            <person name="Pfeiffer F."/>
            <person name="Ravantti J.J."/>
            <person name="Guo Q."/>
            <person name="Liu Y."/>
            <person name="Chen X."/>
            <person name="Ma H."/>
            <person name="Yang C."/>
            <person name="Oksanen H.M."/>
            <person name="Bamford D.H."/>
        </authorList>
    </citation>
    <scope>NUCLEOTIDE SEQUENCE</scope>
    <source>
        <strain evidence="9">JI20-1</strain>
    </source>
</reference>
<dbReference type="Gene3D" id="3.40.50.1440">
    <property type="entry name" value="Tubulin/FtsZ, GTPase domain"/>
    <property type="match status" value="1"/>
</dbReference>
<dbReference type="GO" id="GO:0007017">
    <property type="term" value="P:microtubule-based process"/>
    <property type="evidence" value="ECO:0007669"/>
    <property type="project" value="InterPro"/>
</dbReference>
<dbReference type="InterPro" id="IPR032907">
    <property type="entry name" value="CetZ"/>
</dbReference>
<dbReference type="KEGG" id="hhb:Hhub_1232"/>
<comment type="subcellular location">
    <subcellularLocation>
        <location evidence="6">Cytoplasm</location>
    </subcellularLocation>
</comment>
<evidence type="ECO:0000313" key="8">
    <source>
        <dbReference type="EMBL" id="CQH46506.1"/>
    </source>
</evidence>
<dbReference type="EMBL" id="LN831302">
    <property type="protein sequence ID" value="CQH46506.1"/>
    <property type="molecule type" value="Genomic_DNA"/>
</dbReference>
<evidence type="ECO:0000256" key="1">
    <source>
        <dbReference type="ARBA" id="ARBA00006877"/>
    </source>
</evidence>
<organism evidence="8 9">
    <name type="scientific">Halobacterium hubeiense</name>
    <dbReference type="NCBI Taxonomy" id="1407499"/>
    <lineage>
        <taxon>Archaea</taxon>
        <taxon>Methanobacteriati</taxon>
        <taxon>Methanobacteriota</taxon>
        <taxon>Stenosarchaea group</taxon>
        <taxon>Halobacteria</taxon>
        <taxon>Halobacteriales</taxon>
        <taxon>Halobacteriaceae</taxon>
        <taxon>Halobacterium</taxon>
    </lineage>
</organism>
<evidence type="ECO:0000256" key="3">
    <source>
        <dbReference type="ARBA" id="ARBA00022741"/>
    </source>
</evidence>
<dbReference type="InterPro" id="IPR003008">
    <property type="entry name" value="Tubulin_FtsZ_GTPase"/>
</dbReference>
<accession>A0A0U5GZS2</accession>
<dbReference type="InterPro" id="IPR037103">
    <property type="entry name" value="Tubulin/FtsZ-like_C"/>
</dbReference>
<dbReference type="OrthoDB" id="269955at2157"/>
<dbReference type="HAMAP" id="MF_01946">
    <property type="entry name" value="CetZ"/>
    <property type="match status" value="1"/>
</dbReference>
<comment type="caution">
    <text evidence="6">Lacks conserved residue(s) required for the propagation of feature annotation.</text>
</comment>
<dbReference type="Gene3D" id="3.30.1330.20">
    <property type="entry name" value="Tubulin/FtsZ, C-terminal domain"/>
    <property type="match status" value="1"/>
</dbReference>
<dbReference type="STRING" id="1407499.HHUB_1232"/>
<keyword evidence="2 6" id="KW-0963">Cytoplasm</keyword>
<evidence type="ECO:0000256" key="4">
    <source>
        <dbReference type="ARBA" id="ARBA00022960"/>
    </source>
</evidence>
<dbReference type="SMART" id="SM00864">
    <property type="entry name" value="Tubulin"/>
    <property type="match status" value="1"/>
</dbReference>
<evidence type="ECO:0000313" key="9">
    <source>
        <dbReference type="Proteomes" id="UP000066737"/>
    </source>
</evidence>
<comment type="function">
    <text evidence="6">Involved in cell shape control.</text>
</comment>
<keyword evidence="5 6" id="KW-0342">GTP-binding</keyword>
<dbReference type="InterPro" id="IPR045061">
    <property type="entry name" value="FtsZ/CetZ"/>
</dbReference>
<evidence type="ECO:0000256" key="6">
    <source>
        <dbReference type="HAMAP-Rule" id="MF_01946"/>
    </source>
</evidence>
<dbReference type="GeneID" id="26657922"/>
<feature type="binding site" evidence="6">
    <location>
        <begin position="110"/>
        <end position="112"/>
    </location>
    <ligand>
        <name>GTP</name>
        <dbReference type="ChEBI" id="CHEBI:37565"/>
    </ligand>
</feature>
<feature type="domain" description="Tubulin/FtsZ GTPase" evidence="7">
    <location>
        <begin position="2"/>
        <end position="204"/>
    </location>
</feature>
<dbReference type="GO" id="GO:0005874">
    <property type="term" value="C:microtubule"/>
    <property type="evidence" value="ECO:0007669"/>
    <property type="project" value="InterPro"/>
</dbReference>
<protein>
    <recommendedName>
        <fullName evidence="6">Tubulin-like protein CetZ</fullName>
    </recommendedName>
</protein>
<dbReference type="PROSITE" id="PS00227">
    <property type="entry name" value="TUBULIN"/>
    <property type="match status" value="1"/>
</dbReference>
<feature type="binding site" evidence="6">
    <location>
        <position position="186"/>
    </location>
    <ligand>
        <name>GTP</name>
        <dbReference type="ChEBI" id="CHEBI:37565"/>
    </ligand>
</feature>
<gene>
    <name evidence="8" type="primary">ftsZ5</name>
    <name evidence="6" type="synonym">cetZ</name>
    <name evidence="8" type="ORF">HHUB_1232</name>
</gene>
<name>A0A0U5GZS2_9EURY</name>
<dbReference type="SUPFAM" id="SSF52490">
    <property type="entry name" value="Tubulin nucleotide-binding domain-like"/>
    <property type="match status" value="1"/>
</dbReference>
<dbReference type="GO" id="GO:0008360">
    <property type="term" value="P:regulation of cell shape"/>
    <property type="evidence" value="ECO:0007669"/>
    <property type="project" value="UniProtKB-UniRule"/>
</dbReference>
<evidence type="ECO:0000256" key="5">
    <source>
        <dbReference type="ARBA" id="ARBA00023134"/>
    </source>
</evidence>
<keyword evidence="4 6" id="KW-0133">Cell shape</keyword>
<dbReference type="GO" id="GO:0003924">
    <property type="term" value="F:GTPase activity"/>
    <property type="evidence" value="ECO:0007669"/>
    <property type="project" value="InterPro"/>
</dbReference>
<dbReference type="InterPro" id="IPR017975">
    <property type="entry name" value="Tubulin_CS"/>
</dbReference>